<reference evidence="2 3" key="1">
    <citation type="submission" date="2019-08" db="EMBL/GenBank/DDBJ databases">
        <title>Bacillus genomes from the desert of Cuatro Cienegas, Coahuila.</title>
        <authorList>
            <person name="Olmedo-Alvarez G."/>
        </authorList>
    </citation>
    <scope>NUCLEOTIDE SEQUENCE [LARGE SCALE GENOMIC DNA]</scope>
    <source>
        <strain evidence="2 3">CH40_1T</strain>
    </source>
</reference>
<organism evidence="2 3">
    <name type="scientific">Rossellomorea vietnamensis</name>
    <dbReference type="NCBI Taxonomy" id="218284"/>
    <lineage>
        <taxon>Bacteria</taxon>
        <taxon>Bacillati</taxon>
        <taxon>Bacillota</taxon>
        <taxon>Bacilli</taxon>
        <taxon>Bacillales</taxon>
        <taxon>Bacillaceae</taxon>
        <taxon>Rossellomorea</taxon>
    </lineage>
</organism>
<gene>
    <name evidence="2" type="ORF">FZC79_00015</name>
</gene>
<evidence type="ECO:0000313" key="2">
    <source>
        <dbReference type="EMBL" id="TYR77251.1"/>
    </source>
</evidence>
<feature type="compositionally biased region" description="Basic and acidic residues" evidence="1">
    <location>
        <begin position="1"/>
        <end position="10"/>
    </location>
</feature>
<feature type="region of interest" description="Disordered" evidence="1">
    <location>
        <begin position="1"/>
        <end position="56"/>
    </location>
</feature>
<evidence type="ECO:0000313" key="3">
    <source>
        <dbReference type="Proteomes" id="UP000323317"/>
    </source>
</evidence>
<name>A0A5D4KIZ2_9BACI</name>
<dbReference type="EMBL" id="VTEH01000001">
    <property type="protein sequence ID" value="TYR77251.1"/>
    <property type="molecule type" value="Genomic_DNA"/>
</dbReference>
<dbReference type="RefSeq" id="WP_148944873.1">
    <property type="nucleotide sequence ID" value="NZ_VTEH01000001.1"/>
</dbReference>
<dbReference type="Proteomes" id="UP000323317">
    <property type="component" value="Unassembled WGS sequence"/>
</dbReference>
<proteinExistence type="predicted"/>
<evidence type="ECO:0000256" key="1">
    <source>
        <dbReference type="SAM" id="MobiDB-lite"/>
    </source>
</evidence>
<comment type="caution">
    <text evidence="2">The sequence shown here is derived from an EMBL/GenBank/DDBJ whole genome shotgun (WGS) entry which is preliminary data.</text>
</comment>
<protein>
    <submittedName>
        <fullName evidence="2">Uncharacterized protein</fullName>
    </submittedName>
</protein>
<dbReference type="AlphaFoldDB" id="A0A5D4KIZ2"/>
<feature type="compositionally biased region" description="Polar residues" evidence="1">
    <location>
        <begin position="36"/>
        <end position="53"/>
    </location>
</feature>
<accession>A0A5D4KIZ2</accession>
<sequence>MDNDKDKKQQDPNFDSLDDRLIASRPSSPSLVIKTNLDQQNSEESNPYYQEGNQQDREKFQNFFKE</sequence>